<dbReference type="Pfam" id="PF00773">
    <property type="entry name" value="RNB"/>
    <property type="match status" value="2"/>
</dbReference>
<dbReference type="InterPro" id="IPR001900">
    <property type="entry name" value="RNase_II/R"/>
</dbReference>
<dbReference type="GO" id="GO:0003723">
    <property type="term" value="F:RNA binding"/>
    <property type="evidence" value="ECO:0007669"/>
    <property type="project" value="InterPro"/>
</dbReference>
<feature type="domain" description="RNB" evidence="2">
    <location>
        <begin position="167"/>
        <end position="419"/>
    </location>
</feature>
<dbReference type="InterPro" id="IPR050180">
    <property type="entry name" value="RNR_Ribonuclease"/>
</dbReference>
<dbReference type="PANTHER" id="PTHR23355">
    <property type="entry name" value="RIBONUCLEASE"/>
    <property type="match status" value="1"/>
</dbReference>
<dbReference type="SMART" id="SM00955">
    <property type="entry name" value="RNB"/>
    <property type="match status" value="1"/>
</dbReference>
<evidence type="ECO:0000256" key="1">
    <source>
        <dbReference type="ARBA" id="ARBA00016366"/>
    </source>
</evidence>
<dbReference type="PANTHER" id="PTHR23355:SF30">
    <property type="entry name" value="DIS3-LIKE EXONUCLEASE 1"/>
    <property type="match status" value="1"/>
</dbReference>
<accession>A0A6C0BHG6</accession>
<name>A0A6C0BHG6_9ZZZZ</name>
<dbReference type="GO" id="GO:0004540">
    <property type="term" value="F:RNA nuclease activity"/>
    <property type="evidence" value="ECO:0007669"/>
    <property type="project" value="InterPro"/>
</dbReference>
<proteinExistence type="predicted"/>
<dbReference type="SUPFAM" id="SSF50249">
    <property type="entry name" value="Nucleic acid-binding proteins"/>
    <property type="match status" value="1"/>
</dbReference>
<dbReference type="Pfam" id="PF17849">
    <property type="entry name" value="OB_Dis3"/>
    <property type="match status" value="1"/>
</dbReference>
<dbReference type="InterPro" id="IPR041505">
    <property type="entry name" value="Dis3_CSD2"/>
</dbReference>
<reference evidence="3" key="1">
    <citation type="journal article" date="2020" name="Nature">
        <title>Giant virus diversity and host interactions through global metagenomics.</title>
        <authorList>
            <person name="Schulz F."/>
            <person name="Roux S."/>
            <person name="Paez-Espino D."/>
            <person name="Jungbluth S."/>
            <person name="Walsh D.A."/>
            <person name="Denef V.J."/>
            <person name="McMahon K.D."/>
            <person name="Konstantinidis K.T."/>
            <person name="Eloe-Fadrosh E.A."/>
            <person name="Kyrpides N.C."/>
            <person name="Woyke T."/>
        </authorList>
    </citation>
    <scope>NUCLEOTIDE SEQUENCE</scope>
    <source>
        <strain evidence="3">GVMAG-M-3300013006-15</strain>
    </source>
</reference>
<dbReference type="GO" id="GO:0006402">
    <property type="term" value="P:mRNA catabolic process"/>
    <property type="evidence" value="ECO:0007669"/>
    <property type="project" value="TreeGrafter"/>
</dbReference>
<dbReference type="InterPro" id="IPR012340">
    <property type="entry name" value="NA-bd_OB-fold"/>
</dbReference>
<sequence length="546" mass="62442">MPILKTKDYKKFEIDGAEIPFSCLDRCLPEDQVCQGGGPENKKIWITTTRAKYPPLVGILDVTNKTRYGFTAKNVPIYLFHPMNKAFPPFRVGSTTEPNQNVLAVIAFESWDLNQSLPRGSCQQILGPVGDYLAEAEALYWLYSPFTAYTKKQSLSLEPVSYDVENRMDITDWPTFNVDPAGCRDIDDVFSYRQRADGSVDCIITIADVAEILPENHPIDLIAKATGQSLYQDGRKPRHMLPADLAEDYGSLVTDRERLGLSLIFTLTNNKVFSTVFRETVVKNKETFTYESINNTGHKDILRTLCEVFTPDTDASDSHNWIAALMIFYNKEMALRLKDWSAGICRSHKAPNEEKMKILEKIDPTLKFLAMSSAEYISAGAPETRHHGLNAEIYCHATSPLRRYADIQNQRVWKWIIRENHDITSNDYLLELLNTASKAAKKHDRDYTFLVALQSLRPTTDDIIEGYLLDYTHNDTTAKLEIYVPSWQKSIKIKYPFISADTSIKIKTRDEKSEMEFKKGDKIRAAISFDASRPYWKERMIFRILS</sequence>
<dbReference type="EMBL" id="MN739163">
    <property type="protein sequence ID" value="QHS91785.1"/>
    <property type="molecule type" value="Genomic_DNA"/>
</dbReference>
<organism evidence="3">
    <name type="scientific">viral metagenome</name>
    <dbReference type="NCBI Taxonomy" id="1070528"/>
    <lineage>
        <taxon>unclassified sequences</taxon>
        <taxon>metagenomes</taxon>
        <taxon>organismal metagenomes</taxon>
    </lineage>
</organism>
<evidence type="ECO:0000259" key="2">
    <source>
        <dbReference type="SMART" id="SM00955"/>
    </source>
</evidence>
<evidence type="ECO:0000313" key="3">
    <source>
        <dbReference type="EMBL" id="QHS91785.1"/>
    </source>
</evidence>
<dbReference type="AlphaFoldDB" id="A0A6C0BHG6"/>
<protein>
    <recommendedName>
        <fullName evidence="1">DIS3-like exonuclease 1</fullName>
    </recommendedName>
</protein>